<dbReference type="HOGENOM" id="CLU_060354_1_1_1"/>
<dbReference type="eggNOG" id="KOG3265">
    <property type="taxonomic scope" value="Eukaryota"/>
</dbReference>
<comment type="subcellular location">
    <subcellularLocation>
        <location evidence="1">Nucleus</location>
    </subcellularLocation>
</comment>
<dbReference type="SUPFAM" id="SSF101546">
    <property type="entry name" value="ASF1-like"/>
    <property type="match status" value="1"/>
</dbReference>
<sequence length="251" mass="28707">MALVNIQNIQFHNNPCPFLSPFKLDVTFECIKPIPDDIEWQLIYIGSAKDEKYDQVLDKFSIGSLDQGVLQFTIETNPPDHTKIPNKDDLLGVTAIILTVSYHNQEFFRVGYYVYNQYNDQELIINDPPQILIDKVERSILDKQPRITHFNIKWGTEDENKETDPNTLAILQQQLAQNGTIPNQLMQEMQQVNSQMQSFLPDPFSKSSGILQELTTQGQTNSTNSFMFGQGLDIPQNNAFQPTNVFSSNPY</sequence>
<evidence type="ECO:0000256" key="3">
    <source>
        <dbReference type="ARBA" id="ARBA00023015"/>
    </source>
</evidence>
<keyword evidence="5" id="KW-0143">Chaperone</keyword>
<evidence type="ECO:0000256" key="2">
    <source>
        <dbReference type="ARBA" id="ARBA00006051"/>
    </source>
</evidence>
<evidence type="ECO:0000313" key="7">
    <source>
        <dbReference type="EMBL" id="EAR85480.3"/>
    </source>
</evidence>
<keyword evidence="4" id="KW-0804">Transcription</keyword>
<dbReference type="InterPro" id="IPR006818">
    <property type="entry name" value="ASF1-like"/>
</dbReference>
<dbReference type="Pfam" id="PF04729">
    <property type="entry name" value="ASF1_hist_chap"/>
    <property type="match status" value="1"/>
</dbReference>
<evidence type="ECO:0000256" key="4">
    <source>
        <dbReference type="ARBA" id="ARBA00023163"/>
    </source>
</evidence>
<protein>
    <submittedName>
        <fullName evidence="7">Histone chaperone asf1</fullName>
    </submittedName>
</protein>
<reference evidence="8" key="1">
    <citation type="journal article" date="2006" name="PLoS Biol.">
        <title>Macronuclear genome sequence of the ciliate Tetrahymena thermophila, a model eukaryote.</title>
        <authorList>
            <person name="Eisen J.A."/>
            <person name="Coyne R.S."/>
            <person name="Wu M."/>
            <person name="Wu D."/>
            <person name="Thiagarajan M."/>
            <person name="Wortman J.R."/>
            <person name="Badger J.H."/>
            <person name="Ren Q."/>
            <person name="Amedeo P."/>
            <person name="Jones K.M."/>
            <person name="Tallon L.J."/>
            <person name="Delcher A.L."/>
            <person name="Salzberg S.L."/>
            <person name="Silva J.C."/>
            <person name="Haas B.J."/>
            <person name="Majoros W.H."/>
            <person name="Farzad M."/>
            <person name="Carlton J.M."/>
            <person name="Smith R.K. Jr."/>
            <person name="Garg J."/>
            <person name="Pearlman R.E."/>
            <person name="Karrer K.M."/>
            <person name="Sun L."/>
            <person name="Manning G."/>
            <person name="Elde N.C."/>
            <person name="Turkewitz A.P."/>
            <person name="Asai D.J."/>
            <person name="Wilkes D.E."/>
            <person name="Wang Y."/>
            <person name="Cai H."/>
            <person name="Collins K."/>
            <person name="Stewart B.A."/>
            <person name="Lee S.R."/>
            <person name="Wilamowska K."/>
            <person name="Weinberg Z."/>
            <person name="Ruzzo W.L."/>
            <person name="Wloga D."/>
            <person name="Gaertig J."/>
            <person name="Frankel J."/>
            <person name="Tsao C.-C."/>
            <person name="Gorovsky M.A."/>
            <person name="Keeling P.J."/>
            <person name="Waller R.F."/>
            <person name="Patron N.J."/>
            <person name="Cherry J.M."/>
            <person name="Stover N.A."/>
            <person name="Krieger C.J."/>
            <person name="del Toro C."/>
            <person name="Ryder H.F."/>
            <person name="Williamson S.C."/>
            <person name="Barbeau R.A."/>
            <person name="Hamilton E.P."/>
            <person name="Orias E."/>
        </authorList>
    </citation>
    <scope>NUCLEOTIDE SEQUENCE [LARGE SCALE GENOMIC DNA]</scope>
    <source>
        <strain evidence="8">SB210</strain>
    </source>
</reference>
<evidence type="ECO:0000256" key="6">
    <source>
        <dbReference type="ARBA" id="ARBA00023242"/>
    </source>
</evidence>
<dbReference type="GeneID" id="7830658"/>
<dbReference type="GO" id="GO:0042393">
    <property type="term" value="F:histone binding"/>
    <property type="evidence" value="ECO:0007669"/>
    <property type="project" value="TreeGrafter"/>
</dbReference>
<comment type="similarity">
    <text evidence="2">Belongs to the ASF1 family.</text>
</comment>
<evidence type="ECO:0000256" key="1">
    <source>
        <dbReference type="ARBA" id="ARBA00004123"/>
    </source>
</evidence>
<proteinExistence type="inferred from homology"/>
<dbReference type="KEGG" id="tet:TTHERM_00442300"/>
<keyword evidence="8" id="KW-1185">Reference proteome</keyword>
<dbReference type="RefSeq" id="XP_001033143.3">
    <property type="nucleotide sequence ID" value="XM_001033143.4"/>
</dbReference>
<dbReference type="GO" id="GO:0005634">
    <property type="term" value="C:nucleus"/>
    <property type="evidence" value="ECO:0007669"/>
    <property type="project" value="UniProtKB-SubCell"/>
</dbReference>
<dbReference type="InParanoid" id="I7M048"/>
<dbReference type="PANTHER" id="PTHR12040:SF0">
    <property type="entry name" value="HISTONE CHAPERONE ASF1"/>
    <property type="match status" value="1"/>
</dbReference>
<keyword evidence="3" id="KW-0805">Transcription regulation</keyword>
<accession>I7M048</accession>
<dbReference type="Gene3D" id="2.60.40.1490">
    <property type="entry name" value="Histone chaperone ASF1-like"/>
    <property type="match status" value="1"/>
</dbReference>
<dbReference type="OMA" id="MNIDWEG"/>
<evidence type="ECO:0000256" key="5">
    <source>
        <dbReference type="ARBA" id="ARBA00023186"/>
    </source>
</evidence>
<dbReference type="PANTHER" id="PTHR12040">
    <property type="entry name" value="ANTI-SILENCING PROTEIN 1"/>
    <property type="match status" value="1"/>
</dbReference>
<keyword evidence="6" id="KW-0539">Nucleus</keyword>
<dbReference type="EMBL" id="GG662665">
    <property type="protein sequence ID" value="EAR85480.3"/>
    <property type="molecule type" value="Genomic_DNA"/>
</dbReference>
<dbReference type="GO" id="GO:0006335">
    <property type="term" value="P:DNA replication-dependent chromatin assembly"/>
    <property type="evidence" value="ECO:0007669"/>
    <property type="project" value="TreeGrafter"/>
</dbReference>
<dbReference type="InterPro" id="IPR036747">
    <property type="entry name" value="ASF1-like_sf"/>
</dbReference>
<dbReference type="AlphaFoldDB" id="I7M048"/>
<organism evidence="7 8">
    <name type="scientific">Tetrahymena thermophila (strain SB210)</name>
    <dbReference type="NCBI Taxonomy" id="312017"/>
    <lineage>
        <taxon>Eukaryota</taxon>
        <taxon>Sar</taxon>
        <taxon>Alveolata</taxon>
        <taxon>Ciliophora</taxon>
        <taxon>Intramacronucleata</taxon>
        <taxon>Oligohymenophorea</taxon>
        <taxon>Hymenostomatida</taxon>
        <taxon>Tetrahymenina</taxon>
        <taxon>Tetrahymenidae</taxon>
        <taxon>Tetrahymena</taxon>
    </lineage>
</organism>
<gene>
    <name evidence="7" type="ORF">TTHERM_00442300</name>
</gene>
<dbReference type="Proteomes" id="UP000009168">
    <property type="component" value="Unassembled WGS sequence"/>
</dbReference>
<dbReference type="OrthoDB" id="29755at2759"/>
<evidence type="ECO:0000313" key="8">
    <source>
        <dbReference type="Proteomes" id="UP000009168"/>
    </source>
</evidence>
<dbReference type="GO" id="GO:0000785">
    <property type="term" value="C:chromatin"/>
    <property type="evidence" value="ECO:0007669"/>
    <property type="project" value="TreeGrafter"/>
</dbReference>
<name>I7M048_TETTS</name>
<dbReference type="STRING" id="312017.I7M048"/>
<dbReference type="FunCoup" id="I7M048">
    <property type="interactions" value="393"/>
</dbReference>